<dbReference type="RefSeq" id="WP_121004698.1">
    <property type="nucleotide sequence ID" value="NZ_RBXO01000001.1"/>
</dbReference>
<dbReference type="PANTHER" id="PTHR42718">
    <property type="entry name" value="MAJOR FACILITATOR SUPERFAMILY MULTIDRUG TRANSPORTER MFSC"/>
    <property type="match status" value="1"/>
</dbReference>
<dbReference type="GO" id="GO:0005886">
    <property type="term" value="C:plasma membrane"/>
    <property type="evidence" value="ECO:0007669"/>
    <property type="project" value="UniProtKB-SubCell"/>
</dbReference>
<keyword evidence="5 7" id="KW-1133">Transmembrane helix</keyword>
<feature type="domain" description="Major facilitator superfamily (MFS) profile" evidence="8">
    <location>
        <begin position="23"/>
        <end position="482"/>
    </location>
</feature>
<dbReference type="Pfam" id="PF07690">
    <property type="entry name" value="MFS_1"/>
    <property type="match status" value="1"/>
</dbReference>
<evidence type="ECO:0000256" key="3">
    <source>
        <dbReference type="ARBA" id="ARBA00022475"/>
    </source>
</evidence>
<dbReference type="PANTHER" id="PTHR42718:SF46">
    <property type="entry name" value="BLR6921 PROTEIN"/>
    <property type="match status" value="1"/>
</dbReference>
<gene>
    <name evidence="9" type="ORF">C8E97_2443</name>
</gene>
<dbReference type="CDD" id="cd17321">
    <property type="entry name" value="MFS_MMR_MDR_like"/>
    <property type="match status" value="1"/>
</dbReference>
<feature type="transmembrane region" description="Helical" evidence="7">
    <location>
        <begin position="121"/>
        <end position="139"/>
    </location>
</feature>
<dbReference type="GO" id="GO:0022857">
    <property type="term" value="F:transmembrane transporter activity"/>
    <property type="evidence" value="ECO:0007669"/>
    <property type="project" value="InterPro"/>
</dbReference>
<evidence type="ECO:0000256" key="1">
    <source>
        <dbReference type="ARBA" id="ARBA00004651"/>
    </source>
</evidence>
<evidence type="ECO:0000256" key="2">
    <source>
        <dbReference type="ARBA" id="ARBA00022448"/>
    </source>
</evidence>
<dbReference type="Proteomes" id="UP000282084">
    <property type="component" value="Unassembled WGS sequence"/>
</dbReference>
<feature type="transmembrane region" description="Helical" evidence="7">
    <location>
        <begin position="21"/>
        <end position="41"/>
    </location>
</feature>
<keyword evidence="10" id="KW-1185">Reference proteome</keyword>
<dbReference type="OrthoDB" id="4080117at2"/>
<organism evidence="9 10">
    <name type="scientific">Saccharothrix australiensis</name>
    <dbReference type="NCBI Taxonomy" id="2072"/>
    <lineage>
        <taxon>Bacteria</taxon>
        <taxon>Bacillati</taxon>
        <taxon>Actinomycetota</taxon>
        <taxon>Actinomycetes</taxon>
        <taxon>Pseudonocardiales</taxon>
        <taxon>Pseudonocardiaceae</taxon>
        <taxon>Saccharothrix</taxon>
    </lineage>
</organism>
<dbReference type="InterPro" id="IPR020846">
    <property type="entry name" value="MFS_dom"/>
</dbReference>
<dbReference type="SUPFAM" id="SSF103473">
    <property type="entry name" value="MFS general substrate transporter"/>
    <property type="match status" value="1"/>
</dbReference>
<evidence type="ECO:0000313" key="9">
    <source>
        <dbReference type="EMBL" id="RKT53858.1"/>
    </source>
</evidence>
<name>A0A495W1X0_9PSEU</name>
<feature type="transmembrane region" description="Helical" evidence="7">
    <location>
        <begin position="343"/>
        <end position="361"/>
    </location>
</feature>
<evidence type="ECO:0000256" key="5">
    <source>
        <dbReference type="ARBA" id="ARBA00022989"/>
    </source>
</evidence>
<feature type="transmembrane region" description="Helical" evidence="7">
    <location>
        <begin position="61"/>
        <end position="78"/>
    </location>
</feature>
<feature type="transmembrane region" description="Helical" evidence="7">
    <location>
        <begin position="373"/>
        <end position="397"/>
    </location>
</feature>
<comment type="subcellular location">
    <subcellularLocation>
        <location evidence="1">Cell membrane</location>
        <topology evidence="1">Multi-pass membrane protein</topology>
    </subcellularLocation>
</comment>
<dbReference type="PROSITE" id="PS50850">
    <property type="entry name" value="MFS"/>
    <property type="match status" value="1"/>
</dbReference>
<keyword evidence="4 7" id="KW-0812">Transmembrane</keyword>
<evidence type="ECO:0000256" key="7">
    <source>
        <dbReference type="SAM" id="Phobius"/>
    </source>
</evidence>
<keyword evidence="6 7" id="KW-0472">Membrane</keyword>
<sequence length="496" mass="50968">MSQPHTDVDSPIDDPHHAKRWWILGVIGVAQLMIFLDTTIVNIALPSAQTDLGFSDESRQWVVTAYALAFGSLLLLGGRLVDMIGAKRALMIGIVGFGVTSVVGGAAVDFGMLVAARAGQGVFAALTAPAALSFLLTVFSDPKERVKAFGIYGALGSGGLALGLILGGALTGWLDWRWCMYVNVVFALAVFVGAALTMRNQQAADRPDKLDIPGTITASVGLFCLAFGLSNAASGSWGGPDVWGFLVAGVVLIGVFVAVEMRTANPLMPVRILLDRNRGSSYLAMFLLGIGLFVTLLFLTYFLQQNLGFSPIESGAAFLPMVGAIVVGATVAPPLLTPRFGPNVLIPLGLLAAAAGSIWLARLDTTSSYAGGVLGPAIVAGFGFGLVVSLGSAVATVGVQPQDAGAASALVNTVQQVGGSIGTALLSTLAVSAATAFVAGREPTPELAAEAAVRSYTTAFFWSAVVFIAGALICGVLYERRKVAQPAPEAGPAAGI</sequence>
<dbReference type="Gene3D" id="1.20.1720.10">
    <property type="entry name" value="Multidrug resistance protein D"/>
    <property type="match status" value="2"/>
</dbReference>
<dbReference type="AlphaFoldDB" id="A0A495W1X0"/>
<evidence type="ECO:0000256" key="6">
    <source>
        <dbReference type="ARBA" id="ARBA00023136"/>
    </source>
</evidence>
<feature type="transmembrane region" description="Helical" evidence="7">
    <location>
        <begin position="242"/>
        <end position="261"/>
    </location>
</feature>
<feature type="transmembrane region" description="Helical" evidence="7">
    <location>
        <begin position="459"/>
        <end position="478"/>
    </location>
</feature>
<feature type="transmembrane region" description="Helical" evidence="7">
    <location>
        <begin position="180"/>
        <end position="198"/>
    </location>
</feature>
<dbReference type="InterPro" id="IPR011701">
    <property type="entry name" value="MFS"/>
</dbReference>
<dbReference type="InterPro" id="IPR036259">
    <property type="entry name" value="MFS_trans_sf"/>
</dbReference>
<comment type="caution">
    <text evidence="9">The sequence shown here is derived from an EMBL/GenBank/DDBJ whole genome shotgun (WGS) entry which is preliminary data.</text>
</comment>
<feature type="transmembrane region" description="Helical" evidence="7">
    <location>
        <begin position="151"/>
        <end position="174"/>
    </location>
</feature>
<feature type="transmembrane region" description="Helical" evidence="7">
    <location>
        <begin position="417"/>
        <end position="439"/>
    </location>
</feature>
<reference evidence="9 10" key="1">
    <citation type="submission" date="2018-10" db="EMBL/GenBank/DDBJ databases">
        <title>Sequencing the genomes of 1000 actinobacteria strains.</title>
        <authorList>
            <person name="Klenk H.-P."/>
        </authorList>
    </citation>
    <scope>NUCLEOTIDE SEQUENCE [LARGE SCALE GENOMIC DNA]</scope>
    <source>
        <strain evidence="9 10">DSM 43800</strain>
    </source>
</reference>
<protein>
    <submittedName>
        <fullName evidence="9">EmrB/QacA subfamily drug resistance transporter</fullName>
    </submittedName>
</protein>
<feature type="transmembrane region" description="Helical" evidence="7">
    <location>
        <begin position="90"/>
        <end position="115"/>
    </location>
</feature>
<keyword evidence="2" id="KW-0813">Transport</keyword>
<feature type="transmembrane region" description="Helical" evidence="7">
    <location>
        <begin position="282"/>
        <end position="303"/>
    </location>
</feature>
<evidence type="ECO:0000313" key="10">
    <source>
        <dbReference type="Proteomes" id="UP000282084"/>
    </source>
</evidence>
<accession>A0A495W1X0</accession>
<dbReference type="EMBL" id="RBXO01000001">
    <property type="protein sequence ID" value="RKT53858.1"/>
    <property type="molecule type" value="Genomic_DNA"/>
</dbReference>
<proteinExistence type="predicted"/>
<evidence type="ECO:0000259" key="8">
    <source>
        <dbReference type="PROSITE" id="PS50850"/>
    </source>
</evidence>
<feature type="transmembrane region" description="Helical" evidence="7">
    <location>
        <begin position="210"/>
        <end position="230"/>
    </location>
</feature>
<feature type="transmembrane region" description="Helical" evidence="7">
    <location>
        <begin position="315"/>
        <end position="336"/>
    </location>
</feature>
<keyword evidence="3" id="KW-1003">Cell membrane</keyword>
<evidence type="ECO:0000256" key="4">
    <source>
        <dbReference type="ARBA" id="ARBA00022692"/>
    </source>
</evidence>